<organism evidence="2 3">
    <name type="scientific">Bifidobacterium jacchi</name>
    <dbReference type="NCBI Taxonomy" id="2490545"/>
    <lineage>
        <taxon>Bacteria</taxon>
        <taxon>Bacillati</taxon>
        <taxon>Actinomycetota</taxon>
        <taxon>Actinomycetes</taxon>
        <taxon>Bifidobacteriales</taxon>
        <taxon>Bifidobacteriaceae</taxon>
        <taxon>Bifidobacterium</taxon>
    </lineage>
</organism>
<gene>
    <name evidence="2" type="ORF">EHS19_08350</name>
</gene>
<dbReference type="EMBL" id="RQSP01000033">
    <property type="protein sequence ID" value="KAB5605880.1"/>
    <property type="molecule type" value="Genomic_DNA"/>
</dbReference>
<dbReference type="AlphaFoldDB" id="A0A5N5RG55"/>
<dbReference type="Proteomes" id="UP000326336">
    <property type="component" value="Unassembled WGS sequence"/>
</dbReference>
<keyword evidence="1" id="KW-0472">Membrane</keyword>
<protein>
    <submittedName>
        <fullName evidence="2">Uncharacterized protein</fullName>
    </submittedName>
</protein>
<keyword evidence="1" id="KW-1133">Transmembrane helix</keyword>
<evidence type="ECO:0000313" key="3">
    <source>
        <dbReference type="Proteomes" id="UP000326336"/>
    </source>
</evidence>
<comment type="caution">
    <text evidence="2">The sequence shown here is derived from an EMBL/GenBank/DDBJ whole genome shotgun (WGS) entry which is preliminary data.</text>
</comment>
<reference evidence="2 3" key="1">
    <citation type="journal article" date="2019" name="Int. J. Syst. Evol. Microbiol.">
        <title>Bifidobacterium jacchi sp. nov., isolated from the faeces of a baby common marmoset (Callithrix jacchus).</title>
        <authorList>
            <person name="Modesto M."/>
            <person name="Watanabe K."/>
            <person name="Arita M."/>
            <person name="Satti M."/>
            <person name="Oki K."/>
            <person name="Sciavilla P."/>
            <person name="Patavino C."/>
            <person name="Camma C."/>
            <person name="Michelini S."/>
            <person name="Sgorbati B."/>
            <person name="Mattarelli P."/>
        </authorList>
    </citation>
    <scope>NUCLEOTIDE SEQUENCE [LARGE SCALE GENOMIC DNA]</scope>
    <source>
        <strain evidence="2 3">MRM 9.3</strain>
    </source>
</reference>
<accession>A0A5N5RG55</accession>
<keyword evidence="3" id="KW-1185">Reference proteome</keyword>
<proteinExistence type="predicted"/>
<evidence type="ECO:0000313" key="2">
    <source>
        <dbReference type="EMBL" id="KAB5605880.1"/>
    </source>
</evidence>
<dbReference type="RefSeq" id="WP_151917301.1">
    <property type="nucleotide sequence ID" value="NZ_RQSP01000033.1"/>
</dbReference>
<feature type="transmembrane region" description="Helical" evidence="1">
    <location>
        <begin position="12"/>
        <end position="37"/>
    </location>
</feature>
<sequence>MSDLKPLPQLDFAATLLIGLIALVAFALLLIALVVLLSRPRRHPARPQRRGAHRPQSDRGTWLERIDAVVHAYHGGEVSREDAFRRLARIARDLASDATGRDLSFDTLSDLARIERSSSDARALDALRTTIEALYPPEFADAAVNGRARDVSVEEAAGWVADLVERCRR</sequence>
<keyword evidence="1" id="KW-0812">Transmembrane</keyword>
<dbReference type="OrthoDB" id="3240329at2"/>
<name>A0A5N5RG55_9BIFI</name>
<evidence type="ECO:0000256" key="1">
    <source>
        <dbReference type="SAM" id="Phobius"/>
    </source>
</evidence>